<dbReference type="AlphaFoldDB" id="A0A835PVV1"/>
<dbReference type="OrthoDB" id="187139at2759"/>
<protein>
    <submittedName>
        <fullName evidence="1">Uncharacterized protein</fullName>
    </submittedName>
</protein>
<name>A0A835PVV1_VANPL</name>
<dbReference type="Proteomes" id="UP000636800">
    <property type="component" value="Chromosome 11"/>
</dbReference>
<gene>
    <name evidence="1" type="ORF">HPP92_021597</name>
</gene>
<comment type="caution">
    <text evidence="1">The sequence shown here is derived from an EMBL/GenBank/DDBJ whole genome shotgun (WGS) entry which is preliminary data.</text>
</comment>
<reference evidence="1 2" key="1">
    <citation type="journal article" date="2020" name="Nat. Food">
        <title>A phased Vanilla planifolia genome enables genetic improvement of flavour and production.</title>
        <authorList>
            <person name="Hasing T."/>
            <person name="Tang H."/>
            <person name="Brym M."/>
            <person name="Khazi F."/>
            <person name="Huang T."/>
            <person name="Chambers A.H."/>
        </authorList>
    </citation>
    <scope>NUCLEOTIDE SEQUENCE [LARGE SCALE GENOMIC DNA]</scope>
    <source>
        <tissue evidence="1">Leaf</tissue>
    </source>
</reference>
<evidence type="ECO:0000313" key="1">
    <source>
        <dbReference type="EMBL" id="KAG0461300.1"/>
    </source>
</evidence>
<accession>A0A835PVV1</accession>
<dbReference type="PANTHER" id="PTHR33384:SF1">
    <property type="entry name" value="EXPRESSED PROTEIN"/>
    <property type="match status" value="1"/>
</dbReference>
<proteinExistence type="predicted"/>
<dbReference type="PANTHER" id="PTHR33384">
    <property type="entry name" value="EXPRESSED PROTEIN"/>
    <property type="match status" value="1"/>
</dbReference>
<dbReference type="EMBL" id="JADCNL010000011">
    <property type="protein sequence ID" value="KAG0461300.1"/>
    <property type="molecule type" value="Genomic_DNA"/>
</dbReference>
<sequence>MAKRCAMQQTAFSDAAQRRVICPRPRRIYPTTVLPFRPAEDADPKPVNDLFAALLQKQSDQVPSFFCGSPPTRYDNPVVHDARFGDAVPIEPVPVDPAFNGSGSRSGCARVRYGLTPAAVRIEGFDCLDRDRSRSRDGLRAEPIWFNRFGLVPIGMEANLGKDG</sequence>
<keyword evidence="2" id="KW-1185">Reference proteome</keyword>
<evidence type="ECO:0000313" key="2">
    <source>
        <dbReference type="Proteomes" id="UP000636800"/>
    </source>
</evidence>
<organism evidence="1 2">
    <name type="scientific">Vanilla planifolia</name>
    <name type="common">Vanilla</name>
    <dbReference type="NCBI Taxonomy" id="51239"/>
    <lineage>
        <taxon>Eukaryota</taxon>
        <taxon>Viridiplantae</taxon>
        <taxon>Streptophyta</taxon>
        <taxon>Embryophyta</taxon>
        <taxon>Tracheophyta</taxon>
        <taxon>Spermatophyta</taxon>
        <taxon>Magnoliopsida</taxon>
        <taxon>Liliopsida</taxon>
        <taxon>Asparagales</taxon>
        <taxon>Orchidaceae</taxon>
        <taxon>Vanilloideae</taxon>
        <taxon>Vanilleae</taxon>
        <taxon>Vanilla</taxon>
    </lineage>
</organism>